<keyword evidence="2" id="KW-1185">Reference proteome</keyword>
<comment type="caution">
    <text evidence="1">The sequence shown here is derived from an EMBL/GenBank/DDBJ whole genome shotgun (WGS) entry which is preliminary data.</text>
</comment>
<protein>
    <submittedName>
        <fullName evidence="1">Uncharacterized protein</fullName>
    </submittedName>
</protein>
<dbReference type="OrthoDB" id="124756at2759"/>
<accession>A0A2P4X3P1</accession>
<evidence type="ECO:0000313" key="1">
    <source>
        <dbReference type="EMBL" id="POM60156.1"/>
    </source>
</evidence>
<proteinExistence type="predicted"/>
<gene>
    <name evidence="1" type="ORF">PHPALM_31028</name>
</gene>
<sequence>MAERLKASKAKIDNAERGSWELLAALDVLSDWEKMQEKHKRAQKKLPAHLQTSYIPSATADSNAGYIGYRDKKTTVFYTNDLTGTPSQDVLPGHSQEAIQLCSGLAPLRRWTGNQIMHRKTFQVPAMIVA</sequence>
<evidence type="ECO:0000313" key="2">
    <source>
        <dbReference type="Proteomes" id="UP000237271"/>
    </source>
</evidence>
<reference evidence="1 2" key="1">
    <citation type="journal article" date="2017" name="Genome Biol. Evol.">
        <title>Phytophthora megakarya and P. palmivora, closely related causal agents of cacao black pod rot, underwent increases in genome sizes and gene numbers by different mechanisms.</title>
        <authorList>
            <person name="Ali S.S."/>
            <person name="Shao J."/>
            <person name="Lary D.J."/>
            <person name="Kronmiller B."/>
            <person name="Shen D."/>
            <person name="Strem M.D."/>
            <person name="Amoako-Attah I."/>
            <person name="Akrofi A.Y."/>
            <person name="Begoude B.A."/>
            <person name="Ten Hoopen G.M."/>
            <person name="Coulibaly K."/>
            <person name="Kebe B.I."/>
            <person name="Melnick R.L."/>
            <person name="Guiltinan M.J."/>
            <person name="Tyler B.M."/>
            <person name="Meinhardt L.W."/>
            <person name="Bailey B.A."/>
        </authorList>
    </citation>
    <scope>NUCLEOTIDE SEQUENCE [LARGE SCALE GENOMIC DNA]</scope>
    <source>
        <strain evidence="2">sbr112.9</strain>
    </source>
</reference>
<dbReference type="Proteomes" id="UP000237271">
    <property type="component" value="Unassembled WGS sequence"/>
</dbReference>
<dbReference type="AlphaFoldDB" id="A0A2P4X3P1"/>
<dbReference type="EMBL" id="NCKW01016928">
    <property type="protein sequence ID" value="POM60156.1"/>
    <property type="molecule type" value="Genomic_DNA"/>
</dbReference>
<organism evidence="1 2">
    <name type="scientific">Phytophthora palmivora</name>
    <dbReference type="NCBI Taxonomy" id="4796"/>
    <lineage>
        <taxon>Eukaryota</taxon>
        <taxon>Sar</taxon>
        <taxon>Stramenopiles</taxon>
        <taxon>Oomycota</taxon>
        <taxon>Peronosporomycetes</taxon>
        <taxon>Peronosporales</taxon>
        <taxon>Peronosporaceae</taxon>
        <taxon>Phytophthora</taxon>
    </lineage>
</organism>
<name>A0A2P4X3P1_9STRA</name>